<reference evidence="8 9" key="1">
    <citation type="submission" date="2017-04" db="EMBL/GenBank/DDBJ databases">
        <authorList>
            <person name="Afonso C.L."/>
            <person name="Miller P.J."/>
            <person name="Scott M.A."/>
            <person name="Spackman E."/>
            <person name="Goraichik I."/>
            <person name="Dimitrov K.M."/>
            <person name="Suarez D.L."/>
            <person name="Swayne D.E."/>
        </authorList>
    </citation>
    <scope>NUCLEOTIDE SEQUENCE [LARGE SCALE GENOMIC DNA]</scope>
    <source>
        <strain evidence="8 9">CGMCC 1.10972</strain>
    </source>
</reference>
<dbReference type="Gene3D" id="3.40.50.300">
    <property type="entry name" value="P-loop containing nucleotide triphosphate hydrolases"/>
    <property type="match status" value="2"/>
</dbReference>
<proteinExistence type="predicted"/>
<evidence type="ECO:0000256" key="6">
    <source>
        <dbReference type="ARBA" id="ARBA00022801"/>
    </source>
</evidence>
<keyword evidence="2" id="KW-0597">Phosphoprotein</keyword>
<dbReference type="GO" id="GO:0005524">
    <property type="term" value="F:ATP binding"/>
    <property type="evidence" value="ECO:0007669"/>
    <property type="project" value="InterPro"/>
</dbReference>
<evidence type="ECO:0000256" key="4">
    <source>
        <dbReference type="ARBA" id="ARBA00022737"/>
    </source>
</evidence>
<keyword evidence="5" id="KW-0418">Kinase</keyword>
<evidence type="ECO:0000313" key="8">
    <source>
        <dbReference type="EMBL" id="SMC50501.1"/>
    </source>
</evidence>
<dbReference type="STRING" id="937218.SAMN06297251_10339"/>
<dbReference type="EMBL" id="FWXR01000003">
    <property type="protein sequence ID" value="SMC50501.1"/>
    <property type="molecule type" value="Genomic_DNA"/>
</dbReference>
<keyword evidence="9" id="KW-1185">Reference proteome</keyword>
<dbReference type="Proteomes" id="UP000192656">
    <property type="component" value="Unassembled WGS sequence"/>
</dbReference>
<dbReference type="PIRSF" id="PIRSF039117">
    <property type="entry name" value="KaiC"/>
    <property type="match status" value="1"/>
</dbReference>
<protein>
    <recommendedName>
        <fullName evidence="1">non-specific serine/threonine protein kinase</fullName>
        <ecNumber evidence="1">2.7.11.1</ecNumber>
    </recommendedName>
</protein>
<gene>
    <name evidence="8" type="ORF">SAMN06297251_10339</name>
</gene>
<dbReference type="PANTHER" id="PTHR42926">
    <property type="match status" value="1"/>
</dbReference>
<organism evidence="8 9">
    <name type="scientific">Fulvimarina manganoxydans</name>
    <dbReference type="NCBI Taxonomy" id="937218"/>
    <lineage>
        <taxon>Bacteria</taxon>
        <taxon>Pseudomonadati</taxon>
        <taxon>Pseudomonadota</taxon>
        <taxon>Alphaproteobacteria</taxon>
        <taxon>Hyphomicrobiales</taxon>
        <taxon>Aurantimonadaceae</taxon>
        <taxon>Fulvimarina</taxon>
    </lineage>
</organism>
<dbReference type="PANTHER" id="PTHR42926:SF1">
    <property type="entry name" value="CIRCADIAN CLOCK OSCILLATOR PROTEIN KAIC 1"/>
    <property type="match status" value="1"/>
</dbReference>
<keyword evidence="4" id="KW-0677">Repeat</keyword>
<evidence type="ECO:0000256" key="3">
    <source>
        <dbReference type="ARBA" id="ARBA00022679"/>
    </source>
</evidence>
<dbReference type="SMART" id="SM00382">
    <property type="entry name" value="AAA"/>
    <property type="match status" value="2"/>
</dbReference>
<name>A0A1W1ZR06_9HYPH</name>
<evidence type="ECO:0000256" key="5">
    <source>
        <dbReference type="ARBA" id="ARBA00022777"/>
    </source>
</evidence>
<dbReference type="InterPro" id="IPR051347">
    <property type="entry name" value="Circadian_clock_KaiC-rel"/>
</dbReference>
<keyword evidence="6" id="KW-0378">Hydrolase</keyword>
<dbReference type="InterPro" id="IPR003593">
    <property type="entry name" value="AAA+_ATPase"/>
</dbReference>
<dbReference type="PROSITE" id="PS51146">
    <property type="entry name" value="KAIC"/>
    <property type="match status" value="2"/>
</dbReference>
<dbReference type="InterPro" id="IPR010624">
    <property type="entry name" value="KaiC_dom"/>
</dbReference>
<evidence type="ECO:0000256" key="2">
    <source>
        <dbReference type="ARBA" id="ARBA00022553"/>
    </source>
</evidence>
<dbReference type="SUPFAM" id="SSF52540">
    <property type="entry name" value="P-loop containing nucleoside triphosphate hydrolases"/>
    <property type="match status" value="2"/>
</dbReference>
<dbReference type="InterPro" id="IPR027417">
    <property type="entry name" value="P-loop_NTPase"/>
</dbReference>
<dbReference type="InterPro" id="IPR030665">
    <property type="entry name" value="KaiC"/>
</dbReference>
<dbReference type="GO" id="GO:0016787">
    <property type="term" value="F:hydrolase activity"/>
    <property type="evidence" value="ECO:0007669"/>
    <property type="project" value="UniProtKB-KW"/>
</dbReference>
<feature type="domain" description="KaiC" evidence="7">
    <location>
        <begin position="10"/>
        <end position="249"/>
    </location>
</feature>
<dbReference type="GO" id="GO:0004674">
    <property type="term" value="F:protein serine/threonine kinase activity"/>
    <property type="evidence" value="ECO:0007669"/>
    <property type="project" value="UniProtKB-EC"/>
</dbReference>
<dbReference type="AlphaFoldDB" id="A0A1W1ZR06"/>
<dbReference type="Pfam" id="PF06745">
    <property type="entry name" value="ATPase"/>
    <property type="match status" value="2"/>
</dbReference>
<dbReference type="InterPro" id="IPR014774">
    <property type="entry name" value="KaiC-like_dom"/>
</dbReference>
<accession>A0A1W1ZR06</accession>
<sequence length="475" mass="51763">MDSEIWSGSSPVSTGVAGLDQVLFGGLPPRAMHFLQGNPGTGKTTLALQFLIDGAAKGEKGLFITISQSEADLRRIARSHGMSLDLLDIEELSPLDLARDVAERQTVLQTAEVELARTMEHIRELLARSKADRIVFDSLFEFRLLAGNHLSYRRNLLLLKSLVLQSGATALFLDYADRELGDRQLEALAHGVIELSMRVPTYGKTHRQLCVAKMRGHRFIEGNHDVTIRTGGLTIFPRIVPDLHEASPASGIVGSGLSAVDEMLGGGLEEGTTCLIVGQAGTGKSTLATAYADHGARSGRSTAMFLFEERPEIFRRRSRDLGFHLEEREKAGTLTLQHFNPAETSPGEFAQAVVTSVEDRGARVVVIDSLTGYLGAMPEERDLITQLHSLLAYLSRRGVLTILIVAQHGVLGGPQSMDIDTSYLSDTAILLRYEQAGTDIRRTITIVKKRHGDHETAVRELDIGDGSVDVRPLAT</sequence>
<keyword evidence="3" id="KW-0808">Transferase</keyword>
<dbReference type="EC" id="2.7.11.1" evidence="1"/>
<evidence type="ECO:0000256" key="1">
    <source>
        <dbReference type="ARBA" id="ARBA00012513"/>
    </source>
</evidence>
<feature type="domain" description="KaiC" evidence="7">
    <location>
        <begin position="251"/>
        <end position="475"/>
    </location>
</feature>
<evidence type="ECO:0000259" key="7">
    <source>
        <dbReference type="PROSITE" id="PS51146"/>
    </source>
</evidence>
<evidence type="ECO:0000313" key="9">
    <source>
        <dbReference type="Proteomes" id="UP000192656"/>
    </source>
</evidence>